<dbReference type="InterPro" id="IPR043502">
    <property type="entry name" value="DNA/RNA_pol_sf"/>
</dbReference>
<comment type="caution">
    <text evidence="2">The sequence shown here is derived from an EMBL/GenBank/DDBJ whole genome shotgun (WGS) entry which is preliminary data.</text>
</comment>
<feature type="domain" description="Reverse transcriptase/retrotransposon-derived protein RNase H-like" evidence="1">
    <location>
        <begin position="2"/>
        <end position="86"/>
    </location>
</feature>
<proteinExistence type="predicted"/>
<dbReference type="InterPro" id="IPR041577">
    <property type="entry name" value="RT_RNaseH_2"/>
</dbReference>
<dbReference type="EMBL" id="AVOT02001647">
    <property type="protein sequence ID" value="MBW0467682.1"/>
    <property type="molecule type" value="Genomic_DNA"/>
</dbReference>
<organism evidence="2 3">
    <name type="scientific">Austropuccinia psidii MF-1</name>
    <dbReference type="NCBI Taxonomy" id="1389203"/>
    <lineage>
        <taxon>Eukaryota</taxon>
        <taxon>Fungi</taxon>
        <taxon>Dikarya</taxon>
        <taxon>Basidiomycota</taxon>
        <taxon>Pucciniomycotina</taxon>
        <taxon>Pucciniomycetes</taxon>
        <taxon>Pucciniales</taxon>
        <taxon>Sphaerophragmiaceae</taxon>
        <taxon>Austropuccinia</taxon>
    </lineage>
</organism>
<dbReference type="PANTHER" id="PTHR34072:SF52">
    <property type="entry name" value="RIBONUCLEASE H"/>
    <property type="match status" value="1"/>
</dbReference>
<dbReference type="SUPFAM" id="SSF56672">
    <property type="entry name" value="DNA/RNA polymerases"/>
    <property type="match status" value="1"/>
</dbReference>
<dbReference type="Pfam" id="PF17919">
    <property type="entry name" value="RT_RNaseH_2"/>
    <property type="match status" value="1"/>
</dbReference>
<evidence type="ECO:0000259" key="1">
    <source>
        <dbReference type="Pfam" id="PF17919"/>
    </source>
</evidence>
<dbReference type="OrthoDB" id="5985335at2759"/>
<name>A0A9Q3GIF5_9BASI</name>
<dbReference type="Proteomes" id="UP000765509">
    <property type="component" value="Unassembled WGS sequence"/>
</dbReference>
<dbReference type="PANTHER" id="PTHR34072">
    <property type="entry name" value="ENZYMATIC POLYPROTEIN-RELATED"/>
    <property type="match status" value="1"/>
</dbReference>
<reference evidence="2" key="1">
    <citation type="submission" date="2021-03" db="EMBL/GenBank/DDBJ databases">
        <title>Draft genome sequence of rust myrtle Austropuccinia psidii MF-1, a brazilian biotype.</title>
        <authorList>
            <person name="Quecine M.C."/>
            <person name="Pachon D.M.R."/>
            <person name="Bonatelli M.L."/>
            <person name="Correr F.H."/>
            <person name="Franceschini L.M."/>
            <person name="Leite T.F."/>
            <person name="Margarido G.R.A."/>
            <person name="Almeida C.A."/>
            <person name="Ferrarezi J.A."/>
            <person name="Labate C.A."/>
        </authorList>
    </citation>
    <scope>NUCLEOTIDE SEQUENCE</scope>
    <source>
        <strain evidence="2">MF-1</strain>
    </source>
</reference>
<sequence length="115" mass="13175">MRKLFESFINSKRLSHFNPSLPTIVETDASDYALEAVLSQFSDSGKHPIGFDSHMLLPAELSYGIHDRELLGIVWALKRYRDFLPSLSFSFEDLTHHSSFQDFISSNILTRCQAH</sequence>
<evidence type="ECO:0000313" key="2">
    <source>
        <dbReference type="EMBL" id="MBW0467682.1"/>
    </source>
</evidence>
<accession>A0A9Q3GIF5</accession>
<evidence type="ECO:0000313" key="3">
    <source>
        <dbReference type="Proteomes" id="UP000765509"/>
    </source>
</evidence>
<dbReference type="AlphaFoldDB" id="A0A9Q3GIF5"/>
<gene>
    <name evidence="2" type="ORF">O181_007397</name>
</gene>
<protein>
    <recommendedName>
        <fullName evidence="1">Reverse transcriptase/retrotransposon-derived protein RNase H-like domain-containing protein</fullName>
    </recommendedName>
</protein>
<keyword evidence="3" id="KW-1185">Reference proteome</keyword>